<dbReference type="Proteomes" id="UP000316770">
    <property type="component" value="Chromosome"/>
</dbReference>
<name>A0A518IMP0_9BACT</name>
<gene>
    <name evidence="1" type="ORF">Mal33_02960</name>
</gene>
<reference evidence="1 2" key="1">
    <citation type="submission" date="2019-02" db="EMBL/GenBank/DDBJ databases">
        <title>Deep-cultivation of Planctomycetes and their phenomic and genomic characterization uncovers novel biology.</title>
        <authorList>
            <person name="Wiegand S."/>
            <person name="Jogler M."/>
            <person name="Boedeker C."/>
            <person name="Pinto D."/>
            <person name="Vollmers J."/>
            <person name="Rivas-Marin E."/>
            <person name="Kohn T."/>
            <person name="Peeters S.H."/>
            <person name="Heuer A."/>
            <person name="Rast P."/>
            <person name="Oberbeckmann S."/>
            <person name="Bunk B."/>
            <person name="Jeske O."/>
            <person name="Meyerdierks A."/>
            <person name="Storesund J.E."/>
            <person name="Kallscheuer N."/>
            <person name="Luecker S."/>
            <person name="Lage O.M."/>
            <person name="Pohl T."/>
            <person name="Merkel B.J."/>
            <person name="Hornburger P."/>
            <person name="Mueller R.-W."/>
            <person name="Bruemmer F."/>
            <person name="Labrenz M."/>
            <person name="Spormann A.M."/>
            <person name="Op den Camp H."/>
            <person name="Overmann J."/>
            <person name="Amann R."/>
            <person name="Jetten M.S.M."/>
            <person name="Mascher T."/>
            <person name="Medema M.H."/>
            <person name="Devos D.P."/>
            <person name="Kaster A.-K."/>
            <person name="Ovreas L."/>
            <person name="Rohde M."/>
            <person name="Galperin M.Y."/>
            <person name="Jogler C."/>
        </authorList>
    </citation>
    <scope>NUCLEOTIDE SEQUENCE [LARGE SCALE GENOMIC DNA]</scope>
    <source>
        <strain evidence="1 2">Mal33</strain>
    </source>
</reference>
<evidence type="ECO:0000313" key="1">
    <source>
        <dbReference type="EMBL" id="QDV54343.1"/>
    </source>
</evidence>
<evidence type="ECO:0008006" key="3">
    <source>
        <dbReference type="Google" id="ProtNLM"/>
    </source>
</evidence>
<dbReference type="EMBL" id="CP036318">
    <property type="protein sequence ID" value="QDV54343.1"/>
    <property type="molecule type" value="Genomic_DNA"/>
</dbReference>
<accession>A0A518IMP0</accession>
<keyword evidence="2" id="KW-1185">Reference proteome</keyword>
<dbReference type="AlphaFoldDB" id="A0A518IMP0"/>
<organism evidence="1 2">
    <name type="scientific">Rosistilla oblonga</name>
    <dbReference type="NCBI Taxonomy" id="2527990"/>
    <lineage>
        <taxon>Bacteria</taxon>
        <taxon>Pseudomonadati</taxon>
        <taxon>Planctomycetota</taxon>
        <taxon>Planctomycetia</taxon>
        <taxon>Pirellulales</taxon>
        <taxon>Pirellulaceae</taxon>
        <taxon>Rosistilla</taxon>
    </lineage>
</organism>
<protein>
    <recommendedName>
        <fullName evidence="3">Carboxypeptidase regulatory-like domain-containing protein</fullName>
    </recommendedName>
</protein>
<proteinExistence type="predicted"/>
<dbReference type="PROSITE" id="PS51257">
    <property type="entry name" value="PROKAR_LIPOPROTEIN"/>
    <property type="match status" value="1"/>
</dbReference>
<sequence length="138" mass="14588">MVFSELRLFAAIAILTVPLAVGCGGTRSDQIPVTGKVSFGGQPVEQGTITFMPVSGVGQTTGAEIVAGSYSTTVSPGEQAVQITANKTVVKENPTEEEVQRGLTESTEQYLPAKFNRQSELRVTVSADATTHDFDLQP</sequence>
<evidence type="ECO:0000313" key="2">
    <source>
        <dbReference type="Proteomes" id="UP000316770"/>
    </source>
</evidence>